<proteinExistence type="predicted"/>
<dbReference type="Proteomes" id="UP000813824">
    <property type="component" value="Unassembled WGS sequence"/>
</dbReference>
<sequence>MQLAGYVPVPFSKSGYRIGRRWQNIQSDQSGVTLTTMPMVYGYYYILTARRYFTVRKLFFDPMTA</sequence>
<accession>A0A8K0USS0</accession>
<comment type="caution">
    <text evidence="1">The sequence shown here is derived from an EMBL/GenBank/DDBJ whole genome shotgun (WGS) entry which is preliminary data.</text>
</comment>
<protein>
    <submittedName>
        <fullName evidence="1">Uncharacterized protein</fullName>
    </submittedName>
</protein>
<reference evidence="1" key="1">
    <citation type="journal article" date="2021" name="New Phytol.">
        <title>Evolutionary innovations through gain and loss of genes in the ectomycorrhizal Boletales.</title>
        <authorList>
            <person name="Wu G."/>
            <person name="Miyauchi S."/>
            <person name="Morin E."/>
            <person name="Kuo A."/>
            <person name="Drula E."/>
            <person name="Varga T."/>
            <person name="Kohler A."/>
            <person name="Feng B."/>
            <person name="Cao Y."/>
            <person name="Lipzen A."/>
            <person name="Daum C."/>
            <person name="Hundley H."/>
            <person name="Pangilinan J."/>
            <person name="Johnson J."/>
            <person name="Barry K."/>
            <person name="LaButti K."/>
            <person name="Ng V."/>
            <person name="Ahrendt S."/>
            <person name="Min B."/>
            <person name="Choi I.G."/>
            <person name="Park H."/>
            <person name="Plett J.M."/>
            <person name="Magnuson J."/>
            <person name="Spatafora J.W."/>
            <person name="Nagy L.G."/>
            <person name="Henrissat B."/>
            <person name="Grigoriev I.V."/>
            <person name="Yang Z.L."/>
            <person name="Xu J."/>
            <person name="Martin F.M."/>
        </authorList>
    </citation>
    <scope>NUCLEOTIDE SEQUENCE</scope>
    <source>
        <strain evidence="1">KKN 215</strain>
    </source>
</reference>
<dbReference type="AlphaFoldDB" id="A0A8K0USS0"/>
<gene>
    <name evidence="1" type="ORF">BXZ70DRAFT_1005757</name>
</gene>
<name>A0A8K0USS0_9AGAR</name>
<dbReference type="EMBL" id="JAEVFJ010000007">
    <property type="protein sequence ID" value="KAH8103328.1"/>
    <property type="molecule type" value="Genomic_DNA"/>
</dbReference>
<organism evidence="1 2">
    <name type="scientific">Cristinia sonorae</name>
    <dbReference type="NCBI Taxonomy" id="1940300"/>
    <lineage>
        <taxon>Eukaryota</taxon>
        <taxon>Fungi</taxon>
        <taxon>Dikarya</taxon>
        <taxon>Basidiomycota</taxon>
        <taxon>Agaricomycotina</taxon>
        <taxon>Agaricomycetes</taxon>
        <taxon>Agaricomycetidae</taxon>
        <taxon>Agaricales</taxon>
        <taxon>Pleurotineae</taxon>
        <taxon>Stephanosporaceae</taxon>
        <taxon>Cristinia</taxon>
    </lineage>
</organism>
<keyword evidence="2" id="KW-1185">Reference proteome</keyword>
<evidence type="ECO:0000313" key="1">
    <source>
        <dbReference type="EMBL" id="KAH8103328.1"/>
    </source>
</evidence>
<evidence type="ECO:0000313" key="2">
    <source>
        <dbReference type="Proteomes" id="UP000813824"/>
    </source>
</evidence>